<feature type="signal peptide" evidence="4">
    <location>
        <begin position="1"/>
        <end position="19"/>
    </location>
</feature>
<dbReference type="OMA" id="ANCNSIC"/>
<dbReference type="InterPro" id="IPR009030">
    <property type="entry name" value="Growth_fac_rcpt_cys_sf"/>
</dbReference>
<sequence length="2686" mass="293059">MMQLKMLIIVVIWFASAAAAESDEILSRAESSDSQSIHDAPANRMMEIRDRIARDSQDSKKHVHALSKQRSLDRSASLSSARPRSRLNSAQVSHAQVSELSLLDNSQAPGDDMERLGDSLPSIVYGGRKYATLDGAYYQSQRTDTSQDCQTRAMRLPKSWAVAPDDQTSRDVIGMYTWGTTSMVVNSGNSYPTNCMYCSYSHNNLEQSSDGLYWPQYCNSRILIVYVGCPPGQTREFCSSMFRDSAESKPAAAHFYGPTNSSILNTTYLKPDPTSGRNWSYILPPTSVDDSSWLVPNLGFPFCIFGGNQQTSVFVSSNSFITFGGGSSAYSSLSATNPWYPTLFVGAGDTSAQLIVGSPIREDNMDAYVIRFEGTSSTSGQPGNPNLIFEVTFFANNTLRVAVGRQDIYFSTMYMMSDGMGTTLTTFDPRVGQPVLIVSGVPSSNILINLPCVTCSNITIPEHALYSPLPSGAPETCSWICEPGFYLQDGTCIECTGKPMNATYANDQCGWLCDVGFYKSGSMCWPCLNRPANAVFVSAGQQLGSDSCAWQEVAQESGYVFSTLGGYGPYSQYSTWGCLSDNAEYLPLPASWVVAPDDELSINVTAKYDWGALRLVLDSGSSYYTNSILNDISGPSWYWDMMYYWSTPGNRDYYQNALTTYDGVYYRSTDCDARVLIRAPMCAAGYQPADPEGLKESANMSQCVPCSNEIPAGAEYVLSPYAQQLSSCGWSCKVGYYPTGSTCSQCAGKPSLAVYTGAGLQSKPDSCSWSCLPGYHKVDGWSCETCTDALPSNAHWEGSDCAWACDFGYRLNSSNVCEDISIYLDGQRYASLDGRGPHDSSLCVWNGAREIPAGWLLAPDTSASVAVASQYTWGSNLVVLADGKAWNSMYGSYCCSSQLHNYQDKFFSTESCSTVLVVAEDCLAGYHRDPNNLTQCVACSNYKPAHAFYNSSGFPASKNNCKWQCDVGYYPDASVTTCIPCSSAPQNSIYTSSNGDCAWTCRAGFYLQDTSCKACRTILPDFAYFIAGADNSQTCQWACRFGYMQVGGRCVGLEYSGRYYATLSGRGPNDPYTCENNPYMAIPQGWELAPNTQDSQYVTWLYPWGSNALFLADGTEWCTARNSQTSPSRCWWSSMVSYNGMYKSNGCDQAILLRSIDCASGYSQSGSSCVPCSNSIPANASYGALEQVGGTTSFSSCGYTCDAGFYMQGGTCVHCNQLVLPANAEYVRLTIRASSQYECQWRCMAGYYLKAGQCVACEEVKPVRAHWLVEGTNGTMCGWACDFGSYSSADGDCRPLQAYGRYYAALDGSSPYSYSGGCDGNELRAIPAGWQIAPNTMESQMTVWMHGWDNCLLMLADGSSWQTSSCWQQTSSPQSQCCYSLISYDGMYRSSYGCSGSVLLVSESCAAGYYFHNGTNCSSCANPIPPHAVYAQQLDPSRYSDSVCPWECEPGYVRRGEACEACGTAPGNAEYVSYGPGGLNGSWTECGWRCMAGYYLKAGQCVACEEVKPVRAHWLVEGTNGTMCGWACDFGSYSSADGDCRPLQAYGRYYAALDGSSPYSYSGGCDGNELRAIPAGWQIAPNTMESQMTVWMHGWDNCLLMLADGSSWQTSSCWQQTSSPQSQCCYSLISYDGMYRSSYGCSGSVLLVSESCAAGYYFHNGTNCSSCANPIPPHAVYAQQLDPSRYSDSVCPWECEPGYVRRGEACEACGTAPGNAEYVSYGPGGLNGSWTECGWRCMAGYYLKAGQCVACEEVKPVRAHWLVEGTNGTMCGWACDFGSFQRISQGPNNKPVVSCEMFQYGNRYYATLYSHSPEDTRQCTSDMRFRSIPAGFMIAPNTMDSEMVTATQRWGVCRLQLSDGSLWQTSNCACCNSPSFYMNSLLISRGDQYRAWDSCSDILLVSLFCSPGFYLSGSSCVSCTNPIPANASYAAASNPGQYADSKCPWQCDAGFYQSSEWMVCLPCTNSIPKFAFYSTAGLVDQPESCQWACANNLSYGAGCNVSRSHDLEHEVSYKGRVFASFDDVAPTSLNRSCQRDGSMLQQPPLGWVVAPWSEDAVRVIASYPWGARGMVLADSVAYQTGRMYEDYMGYYTPGTVVSDYAMYRSGNSYALMYCDNQFWALRILLVRLDCAEGYQGRGDQNCTPCSQLLPANAVASSGPNGCGWTCQAGYFKSYDACSACNPRYPKPENAVYVESDDASGVVCPWRCGLGHYRSYGSCLPCMNKPNMAYFLSSSSEECSWRCQPGYYRLGMQCLPCSNPLSAEDGVILRPGSVLCNVTSSCSASSWQGSSYQCGWIYAVTSESGDEYAVLVDNMTTPWDPLQGPISTPNQMLQCGMVQLPAGWQVAPNDTDAAGVVTRYPWGLRRLVVADGTVYSTFNDDSMVPGSISQLSGLTKSIRTDAELYSLSPGVNCHDTRILIKKIRCNPGEYISGSSCRTCSNPVCRSGEHALPCSEFQDSVCSSAVQPCRGKCNCQLYQAATGSMSDGSAMSSLYDDGSSCRWLIQPAGASSIKIDFTSFALEAGYDFVTVNQCIGLAAPNLECIGSTELVKLTGTPELGSLTYTSSYGIIEIVFQTDESVAYQGFTMTWTANISSNALSRYWFVKSQYLDCRMQHSWQDIVEGLSVQNKTFAMGGLGELMIRGELEVWVCTLADACSLPGDAFCYIYDEQREVFVPWDKNSNLKLVE</sequence>
<dbReference type="HOGENOM" id="CLU_000664_0_0_1"/>
<dbReference type="InterPro" id="IPR035914">
    <property type="entry name" value="Sperma_CUB_dom_sf"/>
</dbReference>
<dbReference type="PROSITE" id="PS01180">
    <property type="entry name" value="CUB"/>
    <property type="match status" value="1"/>
</dbReference>
<keyword evidence="1" id="KW-1015">Disulfide bond</keyword>
<accession>L1ISA4</accession>
<feature type="domain" description="CUB" evidence="5">
    <location>
        <begin position="2471"/>
        <end position="2591"/>
    </location>
</feature>
<reference evidence="7 9" key="1">
    <citation type="journal article" date="2012" name="Nature">
        <title>Algal genomes reveal evolutionary mosaicism and the fate of nucleomorphs.</title>
        <authorList>
            <consortium name="DOE Joint Genome Institute"/>
            <person name="Curtis B.A."/>
            <person name="Tanifuji G."/>
            <person name="Burki F."/>
            <person name="Gruber A."/>
            <person name="Irimia M."/>
            <person name="Maruyama S."/>
            <person name="Arias M.C."/>
            <person name="Ball S.G."/>
            <person name="Gile G.H."/>
            <person name="Hirakawa Y."/>
            <person name="Hopkins J.F."/>
            <person name="Kuo A."/>
            <person name="Rensing S.A."/>
            <person name="Schmutz J."/>
            <person name="Symeonidi A."/>
            <person name="Elias M."/>
            <person name="Eveleigh R.J."/>
            <person name="Herman E.K."/>
            <person name="Klute M.J."/>
            <person name="Nakayama T."/>
            <person name="Obornik M."/>
            <person name="Reyes-Prieto A."/>
            <person name="Armbrust E.V."/>
            <person name="Aves S.J."/>
            <person name="Beiko R.G."/>
            <person name="Coutinho P."/>
            <person name="Dacks J.B."/>
            <person name="Durnford D.G."/>
            <person name="Fast N.M."/>
            <person name="Green B.R."/>
            <person name="Grisdale C.J."/>
            <person name="Hempel F."/>
            <person name="Henrissat B."/>
            <person name="Hoppner M.P."/>
            <person name="Ishida K."/>
            <person name="Kim E."/>
            <person name="Koreny L."/>
            <person name="Kroth P.G."/>
            <person name="Liu Y."/>
            <person name="Malik S.B."/>
            <person name="Maier U.G."/>
            <person name="McRose D."/>
            <person name="Mock T."/>
            <person name="Neilson J.A."/>
            <person name="Onodera N.T."/>
            <person name="Poole A.M."/>
            <person name="Pritham E.J."/>
            <person name="Richards T.A."/>
            <person name="Rocap G."/>
            <person name="Roy S.W."/>
            <person name="Sarai C."/>
            <person name="Schaack S."/>
            <person name="Shirato S."/>
            <person name="Slamovits C.H."/>
            <person name="Spencer D.F."/>
            <person name="Suzuki S."/>
            <person name="Worden A.Z."/>
            <person name="Zauner S."/>
            <person name="Barry K."/>
            <person name="Bell C."/>
            <person name="Bharti A.K."/>
            <person name="Crow J.A."/>
            <person name="Grimwood J."/>
            <person name="Kramer R."/>
            <person name="Lindquist E."/>
            <person name="Lucas S."/>
            <person name="Salamov A."/>
            <person name="McFadden G.I."/>
            <person name="Lane C.E."/>
            <person name="Keeling P.J."/>
            <person name="Gray M.W."/>
            <person name="Grigoriev I.V."/>
            <person name="Archibald J.M."/>
        </authorList>
    </citation>
    <scope>NUCLEOTIDE SEQUENCE</scope>
    <source>
        <strain evidence="7 9">CCMP2712</strain>
    </source>
</reference>
<reference evidence="8" key="3">
    <citation type="submission" date="2016-03" db="UniProtKB">
        <authorList>
            <consortium name="EnsemblProtists"/>
        </authorList>
    </citation>
    <scope>IDENTIFICATION</scope>
</reference>
<dbReference type="RefSeq" id="XP_005825744.1">
    <property type="nucleotide sequence ID" value="XM_005825687.1"/>
</dbReference>
<evidence type="ECO:0000313" key="7">
    <source>
        <dbReference type="EMBL" id="EKX38764.1"/>
    </source>
</evidence>
<dbReference type="EMBL" id="JH993045">
    <property type="protein sequence ID" value="EKX38764.1"/>
    <property type="molecule type" value="Genomic_DNA"/>
</dbReference>
<keyword evidence="9" id="KW-1185">Reference proteome</keyword>
<dbReference type="KEGG" id="gtt:GUITHDRAFT_115092"/>
<comment type="caution">
    <text evidence="2">Lacks conserved residue(s) required for the propagation of feature annotation.</text>
</comment>
<evidence type="ECO:0000256" key="4">
    <source>
        <dbReference type="SAM" id="SignalP"/>
    </source>
</evidence>
<feature type="chain" id="PRO_5008770373" description="Tyrosine-protein kinase ephrin type A/B receptor-like domain-containing protein" evidence="4">
    <location>
        <begin position="20"/>
        <end position="2686"/>
    </location>
</feature>
<evidence type="ECO:0008006" key="10">
    <source>
        <dbReference type="Google" id="ProtNLM"/>
    </source>
</evidence>
<evidence type="ECO:0000259" key="5">
    <source>
        <dbReference type="PROSITE" id="PS01180"/>
    </source>
</evidence>
<dbReference type="SUPFAM" id="SSF57184">
    <property type="entry name" value="Growth factor receptor domain"/>
    <property type="match status" value="1"/>
</dbReference>
<dbReference type="GeneID" id="17295520"/>
<dbReference type="Proteomes" id="UP000011087">
    <property type="component" value="Unassembled WGS sequence"/>
</dbReference>
<dbReference type="Pfam" id="PF00431">
    <property type="entry name" value="CUB"/>
    <property type="match status" value="1"/>
</dbReference>
<dbReference type="InterPro" id="IPR001368">
    <property type="entry name" value="TNFR/NGFR_Cys_rich_reg"/>
</dbReference>
<proteinExistence type="predicted"/>
<dbReference type="EnsemblProtists" id="EKX38764">
    <property type="protein sequence ID" value="EKX38764"/>
    <property type="gene ID" value="GUITHDRAFT_115092"/>
</dbReference>
<evidence type="ECO:0000313" key="8">
    <source>
        <dbReference type="EnsemblProtists" id="EKX38764"/>
    </source>
</evidence>
<dbReference type="PROSITE" id="PS50050">
    <property type="entry name" value="TNFR_NGFR_2"/>
    <property type="match status" value="1"/>
</dbReference>
<feature type="region of interest" description="Disordered" evidence="3">
    <location>
        <begin position="54"/>
        <end position="91"/>
    </location>
</feature>
<dbReference type="SUPFAM" id="SSF49854">
    <property type="entry name" value="Spermadhesin, CUB domain"/>
    <property type="match status" value="1"/>
</dbReference>
<evidence type="ECO:0000256" key="1">
    <source>
        <dbReference type="ARBA" id="ARBA00023157"/>
    </source>
</evidence>
<keyword evidence="4" id="KW-0732">Signal</keyword>
<feature type="repeat" description="TNFR-Cys" evidence="2">
    <location>
        <begin position="2423"/>
        <end position="2460"/>
    </location>
</feature>
<dbReference type="InterPro" id="IPR000859">
    <property type="entry name" value="CUB_dom"/>
</dbReference>
<dbReference type="SMART" id="SM00042">
    <property type="entry name" value="CUB"/>
    <property type="match status" value="1"/>
</dbReference>
<protein>
    <recommendedName>
        <fullName evidence="10">Tyrosine-protein kinase ephrin type A/B receptor-like domain-containing protein</fullName>
    </recommendedName>
</protein>
<feature type="domain" description="TNFR-Cys" evidence="6">
    <location>
        <begin position="2423"/>
        <end position="2460"/>
    </location>
</feature>
<reference evidence="9" key="2">
    <citation type="submission" date="2012-11" db="EMBL/GenBank/DDBJ databases">
        <authorList>
            <person name="Kuo A."/>
            <person name="Curtis B.A."/>
            <person name="Tanifuji G."/>
            <person name="Burki F."/>
            <person name="Gruber A."/>
            <person name="Irimia M."/>
            <person name="Maruyama S."/>
            <person name="Arias M.C."/>
            <person name="Ball S.G."/>
            <person name="Gile G.H."/>
            <person name="Hirakawa Y."/>
            <person name="Hopkins J.F."/>
            <person name="Rensing S.A."/>
            <person name="Schmutz J."/>
            <person name="Symeonidi A."/>
            <person name="Elias M."/>
            <person name="Eveleigh R.J."/>
            <person name="Herman E.K."/>
            <person name="Klute M.J."/>
            <person name="Nakayama T."/>
            <person name="Obornik M."/>
            <person name="Reyes-Prieto A."/>
            <person name="Armbrust E.V."/>
            <person name="Aves S.J."/>
            <person name="Beiko R.G."/>
            <person name="Coutinho P."/>
            <person name="Dacks J.B."/>
            <person name="Durnford D.G."/>
            <person name="Fast N.M."/>
            <person name="Green B.R."/>
            <person name="Grisdale C."/>
            <person name="Hempe F."/>
            <person name="Henrissat B."/>
            <person name="Hoppner M.P."/>
            <person name="Ishida K.-I."/>
            <person name="Kim E."/>
            <person name="Koreny L."/>
            <person name="Kroth P.G."/>
            <person name="Liu Y."/>
            <person name="Malik S.-B."/>
            <person name="Maier U.G."/>
            <person name="McRose D."/>
            <person name="Mock T."/>
            <person name="Neilson J.A."/>
            <person name="Onodera N.T."/>
            <person name="Poole A.M."/>
            <person name="Pritham E.J."/>
            <person name="Richards T.A."/>
            <person name="Rocap G."/>
            <person name="Roy S.W."/>
            <person name="Sarai C."/>
            <person name="Schaack S."/>
            <person name="Shirato S."/>
            <person name="Slamovits C.H."/>
            <person name="Spencer D.F."/>
            <person name="Suzuki S."/>
            <person name="Worden A.Z."/>
            <person name="Zauner S."/>
            <person name="Barry K."/>
            <person name="Bell C."/>
            <person name="Bharti A.K."/>
            <person name="Crow J.A."/>
            <person name="Grimwood J."/>
            <person name="Kramer R."/>
            <person name="Lindquist E."/>
            <person name="Lucas S."/>
            <person name="Salamov A."/>
            <person name="McFadden G.I."/>
            <person name="Lane C.E."/>
            <person name="Keeling P.J."/>
            <person name="Gray M.W."/>
            <person name="Grigoriev I.V."/>
            <person name="Archibald J.M."/>
        </authorList>
    </citation>
    <scope>NUCLEOTIDE SEQUENCE</scope>
    <source>
        <strain evidence="9">CCMP2712</strain>
    </source>
</reference>
<evidence type="ECO:0000256" key="3">
    <source>
        <dbReference type="SAM" id="MobiDB-lite"/>
    </source>
</evidence>
<evidence type="ECO:0000313" key="9">
    <source>
        <dbReference type="Proteomes" id="UP000011087"/>
    </source>
</evidence>
<evidence type="ECO:0000256" key="2">
    <source>
        <dbReference type="PROSITE-ProRule" id="PRU00206"/>
    </source>
</evidence>
<feature type="compositionally biased region" description="Low complexity" evidence="3">
    <location>
        <begin position="74"/>
        <end position="90"/>
    </location>
</feature>
<dbReference type="PaxDb" id="55529-EKX38764"/>
<dbReference type="eggNOG" id="ENOG502SFT9">
    <property type="taxonomic scope" value="Eukaryota"/>
</dbReference>
<dbReference type="Gene3D" id="2.60.120.290">
    <property type="entry name" value="Spermadhesin, CUB domain"/>
    <property type="match status" value="1"/>
</dbReference>
<gene>
    <name evidence="7" type="ORF">GUITHDRAFT_115092</name>
</gene>
<name>L1ISA4_GUITC</name>
<organism evidence="7">
    <name type="scientific">Guillardia theta (strain CCMP2712)</name>
    <name type="common">Cryptophyte</name>
    <dbReference type="NCBI Taxonomy" id="905079"/>
    <lineage>
        <taxon>Eukaryota</taxon>
        <taxon>Cryptophyceae</taxon>
        <taxon>Pyrenomonadales</taxon>
        <taxon>Geminigeraceae</taxon>
        <taxon>Guillardia</taxon>
    </lineage>
</organism>
<dbReference type="CDD" id="cd00041">
    <property type="entry name" value="CUB"/>
    <property type="match status" value="1"/>
</dbReference>
<evidence type="ECO:0000259" key="6">
    <source>
        <dbReference type="PROSITE" id="PS50050"/>
    </source>
</evidence>